<name>A0AAV2MWX9_9HYME</name>
<feature type="compositionally biased region" description="Acidic residues" evidence="1">
    <location>
        <begin position="61"/>
        <end position="71"/>
    </location>
</feature>
<feature type="region of interest" description="Disordered" evidence="1">
    <location>
        <begin position="1"/>
        <end position="86"/>
    </location>
</feature>
<evidence type="ECO:0000256" key="1">
    <source>
        <dbReference type="SAM" id="MobiDB-lite"/>
    </source>
</evidence>
<feature type="compositionally biased region" description="Basic and acidic residues" evidence="1">
    <location>
        <begin position="20"/>
        <end position="60"/>
    </location>
</feature>
<sequence length="264" mass="30159">MQERDTCGNLKDVSDDDNENERNEDNINEYDDKNDDREDDRNNDRRDDRNNDREDDRNDDKDDDKDDDVDEESHAENEEKKQKEINRKIITKVGKNKRNRCQTQPETASAVVMKYLLEKKTAKVQMTSPIQQPNAIDTFLSSIAAIVKNFSSYFQNIGKSQIFSIITDLEIKQIMQQQPFFVPNTPTQHSTQMPLYHTGPYNVSLPLPSPSQSSSLSSSPTIQSVSPSSSKIATSLPSPSYDFSPTIPMPHLIEKTAYTENMKM</sequence>
<dbReference type="Proteomes" id="UP001497644">
    <property type="component" value="Unassembled WGS sequence"/>
</dbReference>
<reference evidence="2" key="1">
    <citation type="submission" date="2024-04" db="EMBL/GenBank/DDBJ databases">
        <authorList>
            <consortium name="Molecular Ecology Group"/>
        </authorList>
    </citation>
    <scope>NUCLEOTIDE SEQUENCE</scope>
</reference>
<organism evidence="2 3">
    <name type="scientific">Lasius platythorax</name>
    <dbReference type="NCBI Taxonomy" id="488582"/>
    <lineage>
        <taxon>Eukaryota</taxon>
        <taxon>Metazoa</taxon>
        <taxon>Ecdysozoa</taxon>
        <taxon>Arthropoda</taxon>
        <taxon>Hexapoda</taxon>
        <taxon>Insecta</taxon>
        <taxon>Pterygota</taxon>
        <taxon>Neoptera</taxon>
        <taxon>Endopterygota</taxon>
        <taxon>Hymenoptera</taxon>
        <taxon>Apocrita</taxon>
        <taxon>Aculeata</taxon>
        <taxon>Formicoidea</taxon>
        <taxon>Formicidae</taxon>
        <taxon>Formicinae</taxon>
        <taxon>Lasius</taxon>
        <taxon>Lasius</taxon>
    </lineage>
</organism>
<gene>
    <name evidence="2" type="ORF">LPLAT_LOCUS5442</name>
</gene>
<evidence type="ECO:0000313" key="2">
    <source>
        <dbReference type="EMBL" id="CAL1672034.1"/>
    </source>
</evidence>
<accession>A0AAV2MWX9</accession>
<dbReference type="EMBL" id="CAXIPU020000435">
    <property type="protein sequence ID" value="CAL1672034.1"/>
    <property type="molecule type" value="Genomic_DNA"/>
</dbReference>
<feature type="compositionally biased region" description="Basic and acidic residues" evidence="1">
    <location>
        <begin position="72"/>
        <end position="86"/>
    </location>
</feature>
<protein>
    <submittedName>
        <fullName evidence="2">Uncharacterized protein</fullName>
    </submittedName>
</protein>
<proteinExistence type="predicted"/>
<dbReference type="AlphaFoldDB" id="A0AAV2MWX9"/>
<feature type="compositionally biased region" description="Low complexity" evidence="1">
    <location>
        <begin position="207"/>
        <end position="230"/>
    </location>
</feature>
<keyword evidence="3" id="KW-1185">Reference proteome</keyword>
<comment type="caution">
    <text evidence="2">The sequence shown here is derived from an EMBL/GenBank/DDBJ whole genome shotgun (WGS) entry which is preliminary data.</text>
</comment>
<evidence type="ECO:0000313" key="3">
    <source>
        <dbReference type="Proteomes" id="UP001497644"/>
    </source>
</evidence>
<feature type="region of interest" description="Disordered" evidence="1">
    <location>
        <begin position="207"/>
        <end position="236"/>
    </location>
</feature>